<evidence type="ECO:0000313" key="1">
    <source>
        <dbReference type="EMBL" id="RGB74573.1"/>
    </source>
</evidence>
<name>A0A3E2TFJ5_9FIRM</name>
<dbReference type="OrthoDB" id="9957063at2"/>
<comment type="caution">
    <text evidence="1">The sequence shown here is derived from an EMBL/GenBank/DDBJ whole genome shotgun (WGS) entry which is preliminary data.</text>
</comment>
<gene>
    <name evidence="1" type="ORF">DXA39_08460</name>
</gene>
<organism evidence="1 2">
    <name type="scientific">Anaerococcus nagyae</name>
    <dbReference type="NCBI Taxonomy" id="1755241"/>
    <lineage>
        <taxon>Bacteria</taxon>
        <taxon>Bacillati</taxon>
        <taxon>Bacillota</taxon>
        <taxon>Tissierellia</taxon>
        <taxon>Tissierellales</taxon>
        <taxon>Peptoniphilaceae</taxon>
        <taxon>Anaerococcus</taxon>
    </lineage>
</organism>
<evidence type="ECO:0000313" key="2">
    <source>
        <dbReference type="Proteomes" id="UP000261011"/>
    </source>
</evidence>
<protein>
    <recommendedName>
        <fullName evidence="3">Tetratricopeptide repeat protein</fullName>
    </recommendedName>
</protein>
<dbReference type="RefSeq" id="WP_117522283.1">
    <property type="nucleotide sequence ID" value="NZ_AP031484.1"/>
</dbReference>
<evidence type="ECO:0008006" key="3">
    <source>
        <dbReference type="Google" id="ProtNLM"/>
    </source>
</evidence>
<dbReference type="AlphaFoldDB" id="A0A3E2TFJ5"/>
<keyword evidence="2" id="KW-1185">Reference proteome</keyword>
<accession>A0A3E2TFJ5</accession>
<dbReference type="Proteomes" id="UP000261011">
    <property type="component" value="Unassembled WGS sequence"/>
</dbReference>
<reference evidence="1 2" key="1">
    <citation type="submission" date="2018-08" db="EMBL/GenBank/DDBJ databases">
        <title>A genome reference for cultivated species of the human gut microbiota.</title>
        <authorList>
            <person name="Zou Y."/>
            <person name="Xue W."/>
            <person name="Luo G."/>
        </authorList>
    </citation>
    <scope>NUCLEOTIDE SEQUENCE [LARGE SCALE GENOMIC DNA]</scope>
    <source>
        <strain evidence="1 2">OF01-3</strain>
    </source>
</reference>
<sequence>MNTILEDYFSFESNMFFSSNELMDNLNEEFVLEGENYLSKEGIDTSNIYFKLLAQLYYLKSENNVSASLLAHVNYIIAYYVGLFLHPINGDFLALKYINEAIELENDNNKIEKYKELIAMIKEEI</sequence>
<dbReference type="EMBL" id="QVEU01000010">
    <property type="protein sequence ID" value="RGB74573.1"/>
    <property type="molecule type" value="Genomic_DNA"/>
</dbReference>
<proteinExistence type="predicted"/>